<dbReference type="Proteomes" id="UP000182235">
    <property type="component" value="Unassembled WGS sequence"/>
</dbReference>
<dbReference type="STRING" id="1447872.A0A1J9PSQ1"/>
<organism evidence="1 2">
    <name type="scientific">Emergomyces pasteurianus Ep9510</name>
    <dbReference type="NCBI Taxonomy" id="1447872"/>
    <lineage>
        <taxon>Eukaryota</taxon>
        <taxon>Fungi</taxon>
        <taxon>Dikarya</taxon>
        <taxon>Ascomycota</taxon>
        <taxon>Pezizomycotina</taxon>
        <taxon>Eurotiomycetes</taxon>
        <taxon>Eurotiomycetidae</taxon>
        <taxon>Onygenales</taxon>
        <taxon>Ajellomycetaceae</taxon>
        <taxon>Emergomyces</taxon>
    </lineage>
</organism>
<protein>
    <submittedName>
        <fullName evidence="1">Uncharacterized protein</fullName>
    </submittedName>
</protein>
<dbReference type="AlphaFoldDB" id="A0A1J9PSQ1"/>
<gene>
    <name evidence="1" type="ORF">AJ78_00735</name>
</gene>
<dbReference type="VEuPathDB" id="FungiDB:AJ78_00735"/>
<sequence>MPGAQLTSYTTTDRCGCWYEHEWVAQVVVHCTRFSTERLELERERRLGKDKKWILDTKEGFHRFNKLMAKTGYSEIPYRRKDKLDLVHTIHRSAKILEDVEVANSSSPEGMTSLTTLLDVVDDVEGDKVFIMTTCHFEPVDATLFRAERVHVKAEFCLAD</sequence>
<keyword evidence="2" id="KW-1185">Reference proteome</keyword>
<dbReference type="OrthoDB" id="10251412at2759"/>
<evidence type="ECO:0000313" key="2">
    <source>
        <dbReference type="Proteomes" id="UP000182235"/>
    </source>
</evidence>
<name>A0A1J9PSQ1_9EURO</name>
<proteinExistence type="predicted"/>
<comment type="caution">
    <text evidence="1">The sequence shown here is derived from an EMBL/GenBank/DDBJ whole genome shotgun (WGS) entry which is preliminary data.</text>
</comment>
<accession>A0A1J9PSQ1</accession>
<evidence type="ECO:0000313" key="1">
    <source>
        <dbReference type="EMBL" id="OJD19286.1"/>
    </source>
</evidence>
<dbReference type="EMBL" id="LGRN01000013">
    <property type="protein sequence ID" value="OJD19286.1"/>
    <property type="molecule type" value="Genomic_DNA"/>
</dbReference>
<reference evidence="1 2" key="1">
    <citation type="submission" date="2015-07" db="EMBL/GenBank/DDBJ databases">
        <title>Emmonsia species relationships and genome sequence.</title>
        <authorList>
            <consortium name="The Broad Institute Genomics Platform"/>
            <person name="Cuomo C.A."/>
            <person name="Munoz J.F."/>
            <person name="Imamovic A."/>
            <person name="Priest M.E."/>
            <person name="Young S."/>
            <person name="Clay O.K."/>
            <person name="McEwen J.G."/>
        </authorList>
    </citation>
    <scope>NUCLEOTIDE SEQUENCE [LARGE SCALE GENOMIC DNA]</scope>
    <source>
        <strain evidence="1 2">UAMH 9510</strain>
    </source>
</reference>